<organism evidence="5 6">
    <name type="scientific">Sarocladium strictum</name>
    <name type="common">Black bundle disease fungus</name>
    <name type="synonym">Acremonium strictum</name>
    <dbReference type="NCBI Taxonomy" id="5046"/>
    <lineage>
        <taxon>Eukaryota</taxon>
        <taxon>Fungi</taxon>
        <taxon>Dikarya</taxon>
        <taxon>Ascomycota</taxon>
        <taxon>Pezizomycotina</taxon>
        <taxon>Sordariomycetes</taxon>
        <taxon>Hypocreomycetidae</taxon>
        <taxon>Hypocreales</taxon>
        <taxon>Sarocladiaceae</taxon>
        <taxon>Sarocladium</taxon>
    </lineage>
</organism>
<evidence type="ECO:0000256" key="1">
    <source>
        <dbReference type="ARBA" id="ARBA00009986"/>
    </source>
</evidence>
<dbReference type="Proteomes" id="UP001175261">
    <property type="component" value="Unassembled WGS sequence"/>
</dbReference>
<comment type="caution">
    <text evidence="5">The sequence shown here is derived from an EMBL/GenBank/DDBJ whole genome shotgun (WGS) entry which is preliminary data.</text>
</comment>
<dbReference type="SUPFAM" id="SSF53720">
    <property type="entry name" value="ALDH-like"/>
    <property type="match status" value="1"/>
</dbReference>
<dbReference type="InterPro" id="IPR015590">
    <property type="entry name" value="Aldehyde_DH_dom"/>
</dbReference>
<dbReference type="Pfam" id="PF00171">
    <property type="entry name" value="Aldedh"/>
    <property type="match status" value="1"/>
</dbReference>
<dbReference type="Gene3D" id="3.40.309.10">
    <property type="entry name" value="Aldehyde Dehydrogenase, Chain A, domain 2"/>
    <property type="match status" value="1"/>
</dbReference>
<dbReference type="GO" id="GO:0004777">
    <property type="term" value="F:succinate-semialdehyde dehydrogenase (NAD+) activity"/>
    <property type="evidence" value="ECO:0007669"/>
    <property type="project" value="TreeGrafter"/>
</dbReference>
<evidence type="ECO:0000259" key="4">
    <source>
        <dbReference type="Pfam" id="PF00171"/>
    </source>
</evidence>
<evidence type="ECO:0000313" key="6">
    <source>
        <dbReference type="Proteomes" id="UP001175261"/>
    </source>
</evidence>
<dbReference type="EMBL" id="JAPDFR010000003">
    <property type="protein sequence ID" value="KAK0388022.1"/>
    <property type="molecule type" value="Genomic_DNA"/>
</dbReference>
<accession>A0AA39L8H8</accession>
<dbReference type="PANTHER" id="PTHR43353">
    <property type="entry name" value="SUCCINATE-SEMIALDEHYDE DEHYDROGENASE, MITOCHONDRIAL"/>
    <property type="match status" value="1"/>
</dbReference>
<keyword evidence="2" id="KW-0521">NADP</keyword>
<dbReference type="PANTHER" id="PTHR43353:SF6">
    <property type="entry name" value="CYTOPLASMIC ALDEHYDE DEHYDROGENASE (EUROFUNG)"/>
    <property type="match status" value="1"/>
</dbReference>
<comment type="similarity">
    <text evidence="1">Belongs to the aldehyde dehydrogenase family.</text>
</comment>
<dbReference type="FunFam" id="3.40.605.10:FF:000012">
    <property type="entry name" value="NAD-dependent succinate-semialdehyde dehydrogenase"/>
    <property type="match status" value="1"/>
</dbReference>
<evidence type="ECO:0000256" key="2">
    <source>
        <dbReference type="ARBA" id="ARBA00022857"/>
    </source>
</evidence>
<keyword evidence="6" id="KW-1185">Reference proteome</keyword>
<dbReference type="InterPro" id="IPR016162">
    <property type="entry name" value="Ald_DH_N"/>
</dbReference>
<gene>
    <name evidence="5" type="ORF">NLU13_4266</name>
</gene>
<evidence type="ECO:0000313" key="5">
    <source>
        <dbReference type="EMBL" id="KAK0388022.1"/>
    </source>
</evidence>
<dbReference type="CDD" id="cd07105">
    <property type="entry name" value="ALDH_SaliADH"/>
    <property type="match status" value="1"/>
</dbReference>
<sequence>MGSISKTSRLIPLLINGREVFTSKTFTKIGPLENKAVWDVCGASEQDASRAADAAQAAFPAWSKTKVSQRRDVLLKAAEVMERRRSELGEYMRQEIGANQRYQDFIISMAIEGLKDTAGRIAGACTGSVPDSTHEGMRAIVHKRPYGVVLGIAPWNAPYQLGLRSITFALAAGNTAVLKGSEHTPKCYWAMVDIFREAGLPDGCLNLVLHDPRDASAVTNSLIAHPAVKKINFTGSTKVGSIISQEAGKHLKPVLMELGGKANAIVMPDANLENAAAHCAVGAFINAGQICMSTERIIVHASIADEFKKVLFKAVNNMFGSVEDTPILVTAESAARNRGLVEDALDKGAKKMPVFAESPDAGHEQVATRMRPVILENIDKSMALYAGESFGPSVSWYTYENENDMVELANDTEYGLAASIYSEDLGAAFRLAERLDSGAIHINSMTVHDEYSLPHGGVKKSGFGRFNSEVGLNEFLYCKTVTWMDKE</sequence>
<reference evidence="5" key="1">
    <citation type="submission" date="2022-10" db="EMBL/GenBank/DDBJ databases">
        <title>Determination and structural analysis of whole genome sequence of Sarocladium strictum F4-1.</title>
        <authorList>
            <person name="Hu L."/>
            <person name="Jiang Y."/>
        </authorList>
    </citation>
    <scope>NUCLEOTIDE SEQUENCE</scope>
    <source>
        <strain evidence="5">F4-1</strain>
    </source>
</reference>
<keyword evidence="3" id="KW-0560">Oxidoreductase</keyword>
<dbReference type="Gene3D" id="3.40.605.10">
    <property type="entry name" value="Aldehyde Dehydrogenase, Chain A, domain 1"/>
    <property type="match status" value="1"/>
</dbReference>
<dbReference type="InterPro" id="IPR016163">
    <property type="entry name" value="Ald_DH_C"/>
</dbReference>
<dbReference type="GO" id="GO:0009450">
    <property type="term" value="P:gamma-aminobutyric acid catabolic process"/>
    <property type="evidence" value="ECO:0007669"/>
    <property type="project" value="TreeGrafter"/>
</dbReference>
<dbReference type="InterPro" id="IPR016161">
    <property type="entry name" value="Ald_DH/histidinol_DH"/>
</dbReference>
<evidence type="ECO:0000256" key="3">
    <source>
        <dbReference type="ARBA" id="ARBA00023002"/>
    </source>
</evidence>
<protein>
    <recommendedName>
        <fullName evidence="4">Aldehyde dehydrogenase domain-containing protein</fullName>
    </recommendedName>
</protein>
<proteinExistence type="inferred from homology"/>
<dbReference type="InterPro" id="IPR050740">
    <property type="entry name" value="Aldehyde_DH_Superfamily"/>
</dbReference>
<feature type="domain" description="Aldehyde dehydrogenase" evidence="4">
    <location>
        <begin position="23"/>
        <end position="481"/>
    </location>
</feature>
<dbReference type="AlphaFoldDB" id="A0AA39L8H8"/>
<name>A0AA39L8H8_SARSR</name>